<dbReference type="AlphaFoldDB" id="A0A559MIL1"/>
<comment type="caution">
    <text evidence="3">The sequence shown here is derived from an EMBL/GenBank/DDBJ whole genome shotgun (WGS) entry which is preliminary data.</text>
</comment>
<evidence type="ECO:0000313" key="3">
    <source>
        <dbReference type="EMBL" id="TVY92785.1"/>
    </source>
</evidence>
<name>A0A559MIL1_9HELO</name>
<evidence type="ECO:0000256" key="1">
    <source>
        <dbReference type="SAM" id="MobiDB-lite"/>
    </source>
</evidence>
<dbReference type="InterPro" id="IPR043729">
    <property type="entry name" value="DUF5672"/>
</dbReference>
<reference evidence="3 4" key="1">
    <citation type="submission" date="2018-05" db="EMBL/GenBank/DDBJ databases">
        <title>Genome sequencing and assembly of the regulated plant pathogen Lachnellula willkommii and related sister species for the development of diagnostic species identification markers.</title>
        <authorList>
            <person name="Giroux E."/>
            <person name="Bilodeau G."/>
        </authorList>
    </citation>
    <scope>NUCLEOTIDE SEQUENCE [LARGE SCALE GENOMIC DNA]</scope>
    <source>
        <strain evidence="3 4">CBS 172.35</strain>
    </source>
</reference>
<gene>
    <name evidence="3" type="ORF">LAWI1_G001053</name>
</gene>
<feature type="region of interest" description="Disordered" evidence="1">
    <location>
        <begin position="373"/>
        <end position="399"/>
    </location>
</feature>
<proteinExistence type="predicted"/>
<feature type="domain" description="DUF5672" evidence="2">
    <location>
        <begin position="171"/>
        <end position="333"/>
    </location>
</feature>
<protein>
    <recommendedName>
        <fullName evidence="2">DUF5672 domain-containing protein</fullName>
    </recommendedName>
</protein>
<organism evidence="3 4">
    <name type="scientific">Lachnellula willkommii</name>
    <dbReference type="NCBI Taxonomy" id="215461"/>
    <lineage>
        <taxon>Eukaryota</taxon>
        <taxon>Fungi</taxon>
        <taxon>Dikarya</taxon>
        <taxon>Ascomycota</taxon>
        <taxon>Pezizomycotina</taxon>
        <taxon>Leotiomycetes</taxon>
        <taxon>Helotiales</taxon>
        <taxon>Lachnaceae</taxon>
        <taxon>Lachnellula</taxon>
    </lineage>
</organism>
<sequence length="399" mass="45254">MTAAMATPPNNSKPLSNSLLATSRTRIILLTALLTTYVHFTPSPSIPFHSTPPRKANAQTTHRWLLASLLPSYKQSVKNLAQKKYAAAIRHFPALKVDWHPRVDSDVQFNSSKVALLIEGRPIPHLVPQLLHMISVVPPDWRFKFIGTNKSVMSVSRSFATQYQALNGKLDLVVLPRPWKVDSKEDVYRLLTDLRFYNDYLSEVEWMLKFESDSIMCANSGDTLDDWLHYDWAGAPRSACPIPSYPVPRYLSLTTNRRSTNDRFAGNGGLSLRRISTVKRILGFQSRYNDTEPEDEWFGKRITVLPGAKVASGTEENHFSVEDTWFEKPMGYHIRDMGNSLADDVWKDPEKRKANFDYCPELAMIMPMKLERERCEGDDKHGNIPPQDADSKSNGKGAV</sequence>
<keyword evidence="4" id="KW-1185">Reference proteome</keyword>
<dbReference type="Proteomes" id="UP000315522">
    <property type="component" value="Unassembled WGS sequence"/>
</dbReference>
<accession>A0A559MIL1</accession>
<dbReference type="Pfam" id="PF18922">
    <property type="entry name" value="DUF5672"/>
    <property type="match status" value="1"/>
</dbReference>
<feature type="compositionally biased region" description="Basic and acidic residues" evidence="1">
    <location>
        <begin position="373"/>
        <end position="382"/>
    </location>
</feature>
<evidence type="ECO:0000313" key="4">
    <source>
        <dbReference type="Proteomes" id="UP000315522"/>
    </source>
</evidence>
<dbReference type="EMBL" id="QGML01000248">
    <property type="protein sequence ID" value="TVY92785.1"/>
    <property type="molecule type" value="Genomic_DNA"/>
</dbReference>
<evidence type="ECO:0000259" key="2">
    <source>
        <dbReference type="Pfam" id="PF18922"/>
    </source>
</evidence>